<dbReference type="Pfam" id="PF00753">
    <property type="entry name" value="Lactamase_B"/>
    <property type="match status" value="1"/>
</dbReference>
<feature type="transmembrane region" description="Helical" evidence="6">
    <location>
        <begin position="453"/>
        <end position="473"/>
    </location>
</feature>
<keyword evidence="2" id="KW-1003">Cell membrane</keyword>
<gene>
    <name evidence="8" type="ORF">HHU08_16205</name>
</gene>
<name>A0A7Y0PMX5_9BACI</name>
<reference evidence="8 9" key="1">
    <citation type="submission" date="2020-04" db="EMBL/GenBank/DDBJ databases">
        <title>Bacillus sp. UniB3 isolated from commercial digestive syrup.</title>
        <authorList>
            <person name="Thorat V."/>
            <person name="Kirdat K."/>
            <person name="Tiwarekar B."/>
            <person name="Yadav A."/>
        </authorList>
    </citation>
    <scope>NUCLEOTIDE SEQUENCE [LARGE SCALE GENOMIC DNA]</scope>
    <source>
        <strain evidence="8 9">UniB3</strain>
    </source>
</reference>
<evidence type="ECO:0000259" key="7">
    <source>
        <dbReference type="SMART" id="SM00849"/>
    </source>
</evidence>
<dbReference type="GO" id="GO:0005886">
    <property type="term" value="C:plasma membrane"/>
    <property type="evidence" value="ECO:0007669"/>
    <property type="project" value="UniProtKB-SubCell"/>
</dbReference>
<sequence>MIQSRLLYFAVSALFGLLCSLTQHIIVYLIYFLFVGWLFLVKKAAVKSGVFLLCIFLLFLVRGSYSYQWSGSKMKEDASSFLITFLEPADIDGDRWRVVGKEKQTEEKLLLFYKMETEEEKILLEAEQVIGKTCQIKGSLSLPSSKRNENGFNYKQYLENNSIYWLLSIEELDLTSCVTERNGILLLKQLREKGTVWIAEHFTDTTIPIAEALIFGERSMMDENLQNAFQRLGIIHLLAISGSHVVVLVGILYFLLIRFGLTKEWTSTILLLLLPIYAVLTGLSPSVVRAVSTSFILLAINKFRLPSRFPMIDIISIVFCFCLLIQPRMLFSIGFLLSFIVCFFLILSSSLIKEYHTSTIKMYFFITFISEYAVLPIILYYFYEIPTLSLLANLIFIPFYTTIVLPYLLILFVVSFLFPQLFSVFSFPLDLLIMLSDRLVLKLASYPFSTIILGRPSFFFVCVYSVSLPMFFYLYENISKNSRKWLYCLPLLLISLQFINNIYPAKGEITFIDVGQGDSILIQLANNKGTYLIDTGGTVTFPQEDWQKRKEPFEVGTKTVVPFLKSKGIHTIDKLILTHGDLDHIGGATAIIEQLKVKEIMYPNVTEERTMEEEKVLNFAQKKQIPIRLIQAGHKWNAGEDFFSVLAPLQKKELTKNNGSIVIYANIADITWLFTGDLEKEGEQEVLNNYPNLKDVDVLKVGHHGSETSSSSEFIERLKPKIAVISVGENNRYHHPSKEVLSTLNENKVKVFRTDENGGISFYFSEKGGTFHLQIP</sequence>
<evidence type="ECO:0000256" key="6">
    <source>
        <dbReference type="SAM" id="Phobius"/>
    </source>
</evidence>
<dbReference type="NCBIfam" id="TIGR00360">
    <property type="entry name" value="ComEC_N-term"/>
    <property type="match status" value="1"/>
</dbReference>
<dbReference type="EMBL" id="JABBPK010000001">
    <property type="protein sequence ID" value="NMO78527.1"/>
    <property type="molecule type" value="Genomic_DNA"/>
</dbReference>
<dbReference type="AlphaFoldDB" id="A0A7Y0PMX5"/>
<evidence type="ECO:0000313" key="8">
    <source>
        <dbReference type="EMBL" id="NMO78527.1"/>
    </source>
</evidence>
<dbReference type="NCBIfam" id="TIGR00361">
    <property type="entry name" value="ComEC_Rec2"/>
    <property type="match status" value="1"/>
</dbReference>
<dbReference type="Pfam" id="PF13567">
    <property type="entry name" value="DUF4131"/>
    <property type="match status" value="1"/>
</dbReference>
<keyword evidence="9" id="KW-1185">Reference proteome</keyword>
<feature type="transmembrane region" description="Helical" evidence="6">
    <location>
        <begin position="234"/>
        <end position="257"/>
    </location>
</feature>
<feature type="transmembrane region" description="Helical" evidence="6">
    <location>
        <begin position="309"/>
        <end position="327"/>
    </location>
</feature>
<dbReference type="PANTHER" id="PTHR30619:SF1">
    <property type="entry name" value="RECOMBINATION PROTEIN 2"/>
    <property type="match status" value="1"/>
</dbReference>
<feature type="transmembrane region" description="Helical" evidence="6">
    <location>
        <begin position="364"/>
        <end position="383"/>
    </location>
</feature>
<dbReference type="Pfam" id="PF03772">
    <property type="entry name" value="Competence"/>
    <property type="match status" value="1"/>
</dbReference>
<feature type="transmembrane region" description="Helical" evidence="6">
    <location>
        <begin position="395"/>
        <end position="414"/>
    </location>
</feature>
<feature type="domain" description="Metallo-beta-lactamase" evidence="7">
    <location>
        <begin position="516"/>
        <end position="729"/>
    </location>
</feature>
<organism evidence="8 9">
    <name type="scientific">Niallia alba</name>
    <dbReference type="NCBI Taxonomy" id="2729105"/>
    <lineage>
        <taxon>Bacteria</taxon>
        <taxon>Bacillati</taxon>
        <taxon>Bacillota</taxon>
        <taxon>Bacilli</taxon>
        <taxon>Bacillales</taxon>
        <taxon>Bacillaceae</taxon>
        <taxon>Niallia</taxon>
    </lineage>
</organism>
<dbReference type="InterPro" id="IPR036866">
    <property type="entry name" value="RibonucZ/Hydroxyglut_hydro"/>
</dbReference>
<dbReference type="GO" id="GO:0030420">
    <property type="term" value="P:establishment of competence for transformation"/>
    <property type="evidence" value="ECO:0007669"/>
    <property type="project" value="InterPro"/>
</dbReference>
<dbReference type="InterPro" id="IPR004797">
    <property type="entry name" value="Competence_ComEC/Rec2"/>
</dbReference>
<protein>
    <submittedName>
        <fullName evidence="8">DNA internalization-related competence protein ComEC/Rec2</fullName>
    </submittedName>
</protein>
<evidence type="ECO:0000313" key="9">
    <source>
        <dbReference type="Proteomes" id="UP000588491"/>
    </source>
</evidence>
<feature type="transmembrane region" description="Helical" evidence="6">
    <location>
        <begin position="485"/>
        <end position="503"/>
    </location>
</feature>
<feature type="transmembrane region" description="Helical" evidence="6">
    <location>
        <begin position="46"/>
        <end position="65"/>
    </location>
</feature>
<accession>A0A7Y0PMX5</accession>
<dbReference type="Gene3D" id="3.60.15.10">
    <property type="entry name" value="Ribonuclease Z/Hydroxyacylglutathione hydrolase-like"/>
    <property type="match status" value="1"/>
</dbReference>
<feature type="transmembrane region" description="Helical" evidence="6">
    <location>
        <begin position="269"/>
        <end position="288"/>
    </location>
</feature>
<dbReference type="RefSeq" id="WP_169188858.1">
    <property type="nucleotide sequence ID" value="NZ_JABBPK010000001.1"/>
</dbReference>
<keyword evidence="3 6" id="KW-0812">Transmembrane</keyword>
<proteinExistence type="predicted"/>
<keyword evidence="4 6" id="KW-1133">Transmembrane helix</keyword>
<dbReference type="SUPFAM" id="SSF56281">
    <property type="entry name" value="Metallo-hydrolase/oxidoreductase"/>
    <property type="match status" value="1"/>
</dbReference>
<evidence type="ECO:0000256" key="2">
    <source>
        <dbReference type="ARBA" id="ARBA00022475"/>
    </source>
</evidence>
<feature type="transmembrane region" description="Helical" evidence="6">
    <location>
        <begin position="333"/>
        <end position="352"/>
    </location>
</feature>
<dbReference type="PANTHER" id="PTHR30619">
    <property type="entry name" value="DNA INTERNALIZATION/COMPETENCE PROTEIN COMEC/REC2"/>
    <property type="match status" value="1"/>
</dbReference>
<feature type="transmembrane region" description="Helical" evidence="6">
    <location>
        <begin position="7"/>
        <end position="40"/>
    </location>
</feature>
<dbReference type="Proteomes" id="UP000588491">
    <property type="component" value="Unassembled WGS sequence"/>
</dbReference>
<evidence type="ECO:0000256" key="3">
    <source>
        <dbReference type="ARBA" id="ARBA00022692"/>
    </source>
</evidence>
<dbReference type="SMART" id="SM00849">
    <property type="entry name" value="Lactamase_B"/>
    <property type="match status" value="1"/>
</dbReference>
<evidence type="ECO:0000256" key="1">
    <source>
        <dbReference type="ARBA" id="ARBA00004651"/>
    </source>
</evidence>
<dbReference type="InterPro" id="IPR004477">
    <property type="entry name" value="ComEC_N"/>
</dbReference>
<dbReference type="InterPro" id="IPR035681">
    <property type="entry name" value="ComA-like_MBL"/>
</dbReference>
<dbReference type="InterPro" id="IPR052159">
    <property type="entry name" value="Competence_DNA_uptake"/>
</dbReference>
<dbReference type="InterPro" id="IPR001279">
    <property type="entry name" value="Metallo-B-lactamas"/>
</dbReference>
<keyword evidence="5 6" id="KW-0472">Membrane</keyword>
<comment type="caution">
    <text evidence="8">The sequence shown here is derived from an EMBL/GenBank/DDBJ whole genome shotgun (WGS) entry which is preliminary data.</text>
</comment>
<evidence type="ECO:0000256" key="5">
    <source>
        <dbReference type="ARBA" id="ARBA00023136"/>
    </source>
</evidence>
<comment type="subcellular location">
    <subcellularLocation>
        <location evidence="1">Cell membrane</location>
        <topology evidence="1">Multi-pass membrane protein</topology>
    </subcellularLocation>
</comment>
<evidence type="ECO:0000256" key="4">
    <source>
        <dbReference type="ARBA" id="ARBA00022989"/>
    </source>
</evidence>
<dbReference type="InterPro" id="IPR025405">
    <property type="entry name" value="DUF4131"/>
</dbReference>
<dbReference type="CDD" id="cd07731">
    <property type="entry name" value="ComA-like_MBL-fold"/>
    <property type="match status" value="1"/>
</dbReference>